<dbReference type="EMBL" id="CAJVPJ010003760">
    <property type="protein sequence ID" value="CAG8644548.1"/>
    <property type="molecule type" value="Genomic_DNA"/>
</dbReference>
<gene>
    <name evidence="1" type="ORF">POCULU_LOCUS9609</name>
</gene>
<keyword evidence="2" id="KW-1185">Reference proteome</keyword>
<accession>A0A9N9DME2</accession>
<dbReference type="Proteomes" id="UP000789572">
    <property type="component" value="Unassembled WGS sequence"/>
</dbReference>
<evidence type="ECO:0000313" key="2">
    <source>
        <dbReference type="Proteomes" id="UP000789572"/>
    </source>
</evidence>
<reference evidence="1" key="1">
    <citation type="submission" date="2021-06" db="EMBL/GenBank/DDBJ databases">
        <authorList>
            <person name="Kallberg Y."/>
            <person name="Tangrot J."/>
            <person name="Rosling A."/>
        </authorList>
    </citation>
    <scope>NUCLEOTIDE SEQUENCE</scope>
    <source>
        <strain evidence="1">IA702</strain>
    </source>
</reference>
<comment type="caution">
    <text evidence="1">The sequence shown here is derived from an EMBL/GenBank/DDBJ whole genome shotgun (WGS) entry which is preliminary data.</text>
</comment>
<dbReference type="AlphaFoldDB" id="A0A9N9DME2"/>
<name>A0A9N9DME2_9GLOM</name>
<proteinExistence type="predicted"/>
<organism evidence="1 2">
    <name type="scientific">Paraglomus occultum</name>
    <dbReference type="NCBI Taxonomy" id="144539"/>
    <lineage>
        <taxon>Eukaryota</taxon>
        <taxon>Fungi</taxon>
        <taxon>Fungi incertae sedis</taxon>
        <taxon>Mucoromycota</taxon>
        <taxon>Glomeromycotina</taxon>
        <taxon>Glomeromycetes</taxon>
        <taxon>Paraglomerales</taxon>
        <taxon>Paraglomeraceae</taxon>
        <taxon>Paraglomus</taxon>
    </lineage>
</organism>
<protein>
    <submittedName>
        <fullName evidence="1">10578_t:CDS:1</fullName>
    </submittedName>
</protein>
<sequence length="66" mass="8014">MPPLHQDVIQPDSQLYDQWDNLVNLDLRHMTSRTYSDMRRNGDEWERGWRRKTYTLATFCDSVPEQ</sequence>
<evidence type="ECO:0000313" key="1">
    <source>
        <dbReference type="EMBL" id="CAG8644548.1"/>
    </source>
</evidence>